<sequence>MRKTLLFIFAHPDDESFACGGTMAKYADQGHAVHLVCATSGCKGKTGGYTFTCREEVARFRESELQLAAGVLGLQEVCFCRYPDGGLAEVDEDELASHIADLILKLQPQLIVTFPPDGVTGHPDHIAVSKAVLAAAIRTESSLETAPDLYYVSIPNYYDHCGDYGPSERCPITARVDISEFRSRKGKALQAHKSQVFSVNRAYPGVMNGDYSVIGSCEYFTLVRRHGQPVGHNGCAGEIPEIDLV</sequence>
<keyword evidence="2" id="KW-1185">Reference proteome</keyword>
<accession>A0A7X3FIV5</accession>
<name>A0A7X3FIV5_9BACL</name>
<evidence type="ECO:0000313" key="1">
    <source>
        <dbReference type="EMBL" id="MVP00523.1"/>
    </source>
</evidence>
<organism evidence="1 2">
    <name type="scientific">Paenibacillus lutrae</name>
    <dbReference type="NCBI Taxonomy" id="2078573"/>
    <lineage>
        <taxon>Bacteria</taxon>
        <taxon>Bacillati</taxon>
        <taxon>Bacillota</taxon>
        <taxon>Bacilli</taxon>
        <taxon>Bacillales</taxon>
        <taxon>Paenibacillaceae</taxon>
        <taxon>Paenibacillus</taxon>
    </lineage>
</organism>
<evidence type="ECO:0000313" key="2">
    <source>
        <dbReference type="Proteomes" id="UP000490800"/>
    </source>
</evidence>
<dbReference type="OrthoDB" id="9790023at2"/>
<reference evidence="1 2" key="1">
    <citation type="journal article" date="2019" name="Microorganisms">
        <title>Paenibacillus lutrae sp. nov., A Chitinolytic Species Isolated from A River Otter in Castril Natural Park, Granada, Spain.</title>
        <authorList>
            <person name="Rodriguez M."/>
            <person name="Reina J.C."/>
            <person name="Bejar V."/>
            <person name="Llamas I."/>
        </authorList>
    </citation>
    <scope>NUCLEOTIDE SEQUENCE [LARGE SCALE GENOMIC DNA]</scope>
    <source>
        <strain evidence="1 2">N10</strain>
    </source>
</reference>
<dbReference type="PANTHER" id="PTHR12993">
    <property type="entry name" value="N-ACETYLGLUCOSAMINYL-PHOSPHATIDYLINOSITOL DE-N-ACETYLASE-RELATED"/>
    <property type="match status" value="1"/>
</dbReference>
<gene>
    <name evidence="1" type="ORF">EDM21_13470</name>
</gene>
<proteinExistence type="predicted"/>
<dbReference type="GO" id="GO:0016811">
    <property type="term" value="F:hydrolase activity, acting on carbon-nitrogen (but not peptide) bonds, in linear amides"/>
    <property type="evidence" value="ECO:0007669"/>
    <property type="project" value="TreeGrafter"/>
</dbReference>
<dbReference type="PANTHER" id="PTHR12993:SF11">
    <property type="entry name" value="N-ACETYLGLUCOSAMINYL-PHOSPHATIDYLINOSITOL DE-N-ACETYLASE"/>
    <property type="match status" value="1"/>
</dbReference>
<comment type="caution">
    <text evidence="1">The sequence shown here is derived from an EMBL/GenBank/DDBJ whole genome shotgun (WGS) entry which is preliminary data.</text>
</comment>
<dbReference type="InterPro" id="IPR003737">
    <property type="entry name" value="GlcNAc_PI_deacetylase-related"/>
</dbReference>
<dbReference type="SUPFAM" id="SSF102588">
    <property type="entry name" value="LmbE-like"/>
    <property type="match status" value="1"/>
</dbReference>
<dbReference type="Proteomes" id="UP000490800">
    <property type="component" value="Unassembled WGS sequence"/>
</dbReference>
<protein>
    <submittedName>
        <fullName evidence="1">PIG-L family deacetylase</fullName>
    </submittedName>
</protein>
<dbReference type="RefSeq" id="WP_157336235.1">
    <property type="nucleotide sequence ID" value="NZ_RHLK01000007.1"/>
</dbReference>
<dbReference type="AlphaFoldDB" id="A0A7X3FIV5"/>
<dbReference type="EMBL" id="RHLK01000007">
    <property type="protein sequence ID" value="MVP00523.1"/>
    <property type="molecule type" value="Genomic_DNA"/>
</dbReference>
<dbReference type="Gene3D" id="3.40.50.10320">
    <property type="entry name" value="LmbE-like"/>
    <property type="match status" value="1"/>
</dbReference>
<dbReference type="Pfam" id="PF02585">
    <property type="entry name" value="PIG-L"/>
    <property type="match status" value="1"/>
</dbReference>
<dbReference type="InterPro" id="IPR024078">
    <property type="entry name" value="LmbE-like_dom_sf"/>
</dbReference>